<feature type="transmembrane region" description="Helical" evidence="9">
    <location>
        <begin position="355"/>
        <end position="377"/>
    </location>
</feature>
<dbReference type="PRINTS" id="PR00171">
    <property type="entry name" value="SUGRTRNSPORT"/>
</dbReference>
<feature type="transmembrane region" description="Helical" evidence="9">
    <location>
        <begin position="458"/>
        <end position="476"/>
    </location>
</feature>
<reference evidence="11" key="1">
    <citation type="submission" date="2019-04" db="EMBL/GenBank/DDBJ databases">
        <title>Sequencing of skin fungus with MAO and IRED activity.</title>
        <authorList>
            <person name="Marsaioli A.J."/>
            <person name="Bonatto J.M.C."/>
            <person name="Reis Junior O."/>
        </authorList>
    </citation>
    <scope>NUCLEOTIDE SEQUENCE</scope>
    <source>
        <strain evidence="11">30M1</strain>
    </source>
</reference>
<comment type="caution">
    <text evidence="11">The sequence shown here is derived from an EMBL/GenBank/DDBJ whole genome shotgun (WGS) entry which is preliminary data.</text>
</comment>
<keyword evidence="3 7" id="KW-0813">Transport</keyword>
<evidence type="ECO:0000256" key="8">
    <source>
        <dbReference type="SAM" id="MobiDB-lite"/>
    </source>
</evidence>
<dbReference type="CDD" id="cd17356">
    <property type="entry name" value="MFS_HXT"/>
    <property type="match status" value="1"/>
</dbReference>
<dbReference type="InterPro" id="IPR003663">
    <property type="entry name" value="Sugar/inositol_transpt"/>
</dbReference>
<dbReference type="GO" id="GO:0016020">
    <property type="term" value="C:membrane"/>
    <property type="evidence" value="ECO:0007669"/>
    <property type="project" value="UniProtKB-SubCell"/>
</dbReference>
<feature type="region of interest" description="Disordered" evidence="8">
    <location>
        <begin position="496"/>
        <end position="540"/>
    </location>
</feature>
<evidence type="ECO:0000256" key="7">
    <source>
        <dbReference type="RuleBase" id="RU003346"/>
    </source>
</evidence>
<feature type="compositionally biased region" description="Basic and acidic residues" evidence="8">
    <location>
        <begin position="528"/>
        <end position="540"/>
    </location>
</feature>
<dbReference type="InterPro" id="IPR005828">
    <property type="entry name" value="MFS_sugar_transport-like"/>
</dbReference>
<dbReference type="InterPro" id="IPR050360">
    <property type="entry name" value="MFS_Sugar_Transporters"/>
</dbReference>
<keyword evidence="12" id="KW-1185">Reference proteome</keyword>
<evidence type="ECO:0000256" key="3">
    <source>
        <dbReference type="ARBA" id="ARBA00022448"/>
    </source>
</evidence>
<dbReference type="EMBL" id="SWKU01000001">
    <property type="protein sequence ID" value="KAF3010767.1"/>
    <property type="molecule type" value="Genomic_DNA"/>
</dbReference>
<evidence type="ECO:0000256" key="1">
    <source>
        <dbReference type="ARBA" id="ARBA00004141"/>
    </source>
</evidence>
<dbReference type="SUPFAM" id="SSF103473">
    <property type="entry name" value="MFS general substrate transporter"/>
    <property type="match status" value="1"/>
</dbReference>
<evidence type="ECO:0000313" key="12">
    <source>
        <dbReference type="Proteomes" id="UP000801428"/>
    </source>
</evidence>
<evidence type="ECO:0000256" key="9">
    <source>
        <dbReference type="SAM" id="Phobius"/>
    </source>
</evidence>
<evidence type="ECO:0000256" key="5">
    <source>
        <dbReference type="ARBA" id="ARBA00022989"/>
    </source>
</evidence>
<dbReference type="Gene3D" id="1.20.1250.20">
    <property type="entry name" value="MFS general substrate transporter like domains"/>
    <property type="match status" value="1"/>
</dbReference>
<protein>
    <recommendedName>
        <fullName evidence="10">Major facilitator superfamily (MFS) profile domain-containing protein</fullName>
    </recommendedName>
</protein>
<dbReference type="PANTHER" id="PTHR48022:SF6">
    <property type="entry name" value="MSTA PROTEIN-RELATED"/>
    <property type="match status" value="1"/>
</dbReference>
<feature type="transmembrane region" description="Helical" evidence="9">
    <location>
        <begin position="81"/>
        <end position="101"/>
    </location>
</feature>
<dbReference type="OrthoDB" id="6612291at2759"/>
<feature type="transmembrane region" description="Helical" evidence="9">
    <location>
        <begin position="108"/>
        <end position="126"/>
    </location>
</feature>
<feature type="transmembrane region" description="Helical" evidence="9">
    <location>
        <begin position="423"/>
        <end position="446"/>
    </location>
</feature>
<keyword evidence="4 9" id="KW-0812">Transmembrane</keyword>
<feature type="compositionally biased region" description="Polar residues" evidence="8">
    <location>
        <begin position="506"/>
        <end position="522"/>
    </location>
</feature>
<gene>
    <name evidence="11" type="ORF">E8E13_007565</name>
</gene>
<dbReference type="PROSITE" id="PS00217">
    <property type="entry name" value="SUGAR_TRANSPORT_2"/>
    <property type="match status" value="1"/>
</dbReference>
<feature type="transmembrane region" description="Helical" evidence="9">
    <location>
        <begin position="21"/>
        <end position="41"/>
    </location>
</feature>
<keyword evidence="6 9" id="KW-0472">Membrane</keyword>
<evidence type="ECO:0000313" key="11">
    <source>
        <dbReference type="EMBL" id="KAF3010767.1"/>
    </source>
</evidence>
<evidence type="ECO:0000256" key="2">
    <source>
        <dbReference type="ARBA" id="ARBA00010992"/>
    </source>
</evidence>
<dbReference type="PANTHER" id="PTHR48022">
    <property type="entry name" value="PLASTIDIC GLUCOSE TRANSPORTER 4"/>
    <property type="match status" value="1"/>
</dbReference>
<feature type="transmembrane region" description="Helical" evidence="9">
    <location>
        <begin position="326"/>
        <end position="348"/>
    </location>
</feature>
<feature type="transmembrane region" description="Helical" evidence="9">
    <location>
        <begin position="197"/>
        <end position="219"/>
    </location>
</feature>
<organism evidence="11 12">
    <name type="scientific">Curvularia kusanoi</name>
    <name type="common">Cochliobolus kusanoi</name>
    <dbReference type="NCBI Taxonomy" id="90978"/>
    <lineage>
        <taxon>Eukaryota</taxon>
        <taxon>Fungi</taxon>
        <taxon>Dikarya</taxon>
        <taxon>Ascomycota</taxon>
        <taxon>Pezizomycotina</taxon>
        <taxon>Dothideomycetes</taxon>
        <taxon>Pleosporomycetidae</taxon>
        <taxon>Pleosporales</taxon>
        <taxon>Pleosporineae</taxon>
        <taxon>Pleosporaceae</taxon>
        <taxon>Curvularia</taxon>
    </lineage>
</organism>
<dbReference type="InterPro" id="IPR005829">
    <property type="entry name" value="Sugar_transporter_CS"/>
</dbReference>
<name>A0A9P4TNB4_CURKU</name>
<feature type="transmembrane region" description="Helical" evidence="9">
    <location>
        <begin position="166"/>
        <end position="185"/>
    </location>
</feature>
<keyword evidence="5 9" id="KW-1133">Transmembrane helix</keyword>
<dbReference type="NCBIfam" id="TIGR00879">
    <property type="entry name" value="SP"/>
    <property type="match status" value="1"/>
</dbReference>
<dbReference type="Pfam" id="PF00083">
    <property type="entry name" value="Sugar_tr"/>
    <property type="match status" value="1"/>
</dbReference>
<accession>A0A9P4TNB4</accession>
<proteinExistence type="inferred from homology"/>
<dbReference type="PROSITE" id="PS00216">
    <property type="entry name" value="SUGAR_TRANSPORT_1"/>
    <property type="match status" value="1"/>
</dbReference>
<dbReference type="Proteomes" id="UP000801428">
    <property type="component" value="Unassembled WGS sequence"/>
</dbReference>
<comment type="subcellular location">
    <subcellularLocation>
        <location evidence="1">Membrane</location>
        <topology evidence="1">Multi-pass membrane protein</topology>
    </subcellularLocation>
</comment>
<dbReference type="PROSITE" id="PS50850">
    <property type="entry name" value="MFS"/>
    <property type="match status" value="1"/>
</dbReference>
<evidence type="ECO:0000256" key="6">
    <source>
        <dbReference type="ARBA" id="ARBA00023136"/>
    </source>
</evidence>
<sequence length="540" mass="58789">MPSWAPSANRGGALDRVEAPVTLRGYLLCVFAAFGGILFGYDSGYINGVLAMNAFKQQFGSPSKAEDAYNGHLYQTWEKSLIVSILSAGTFFGALFAGSLADWLGRRTTIISGCGVFTVGVILQVASSTVPLLVAGRLIAGVGVGFVSAVIILYMSEVAPKSVRGAIVSGYQFCITIGLLLAAVVDNSTMNRMDSGSYRIPIAIQFAWALVLGTGLFLLPESPRWYVKCGRLEDAAKSLSRLRGQPIDSEYVKDEVAELEANFQFESRNMQAGWLSCFTGGWTSANSNLRRVMLGMALQMMQQWTGVNFVFYYGTTFFKTVGLKNAFVISMITTAVNVGSTPLSFWTIERFGRRILLIYGAIGMLICEFVIAIVGTVSEGSNAASLCLIVFTCFYIFFFASTWGPGAWVVIGEIFPLPIRAKGVALSTASNWLWNFVISFITPYMIDEQYGNLKTKVFFVWGATCTACVIFAYFLVPETKGLSLEQVDSMLKETSPRHSSKWVPHSTFSGHGETSSIGSTEKASVGARHKEDISQPESKV</sequence>
<dbReference type="GO" id="GO:0005351">
    <property type="term" value="F:carbohydrate:proton symporter activity"/>
    <property type="evidence" value="ECO:0007669"/>
    <property type="project" value="TreeGrafter"/>
</dbReference>
<dbReference type="AlphaFoldDB" id="A0A9P4TNB4"/>
<dbReference type="InterPro" id="IPR036259">
    <property type="entry name" value="MFS_trans_sf"/>
</dbReference>
<evidence type="ECO:0000256" key="4">
    <source>
        <dbReference type="ARBA" id="ARBA00022692"/>
    </source>
</evidence>
<dbReference type="FunFam" id="1.20.1250.20:FF:000180">
    <property type="entry name" value="MFS monosaccharide transporter"/>
    <property type="match status" value="1"/>
</dbReference>
<feature type="transmembrane region" description="Helical" evidence="9">
    <location>
        <begin position="132"/>
        <end position="154"/>
    </location>
</feature>
<feature type="transmembrane region" description="Helical" evidence="9">
    <location>
        <begin position="383"/>
        <end position="411"/>
    </location>
</feature>
<dbReference type="InterPro" id="IPR020846">
    <property type="entry name" value="MFS_dom"/>
</dbReference>
<feature type="transmembrane region" description="Helical" evidence="9">
    <location>
        <begin position="292"/>
        <end position="314"/>
    </location>
</feature>
<evidence type="ECO:0000259" key="10">
    <source>
        <dbReference type="PROSITE" id="PS50850"/>
    </source>
</evidence>
<feature type="domain" description="Major facilitator superfamily (MFS) profile" evidence="10">
    <location>
        <begin position="28"/>
        <end position="480"/>
    </location>
</feature>
<comment type="similarity">
    <text evidence="2 7">Belongs to the major facilitator superfamily. Sugar transporter (TC 2.A.1.1) family.</text>
</comment>